<proteinExistence type="predicted"/>
<keyword evidence="1" id="KW-0012">Acyltransferase</keyword>
<dbReference type="GO" id="GO:0016746">
    <property type="term" value="F:acyltransferase activity"/>
    <property type="evidence" value="ECO:0007669"/>
    <property type="project" value="UniProtKB-KW"/>
</dbReference>
<dbReference type="CDD" id="cd04647">
    <property type="entry name" value="LbH_MAT_like"/>
    <property type="match status" value="1"/>
</dbReference>
<dbReference type="AlphaFoldDB" id="A0A7G5E706"/>
<evidence type="ECO:0000313" key="1">
    <source>
        <dbReference type="EMBL" id="QMV69781.1"/>
    </source>
</evidence>
<accession>A0A7G5E706</accession>
<dbReference type="SUPFAM" id="SSF51161">
    <property type="entry name" value="Trimeric LpxA-like enzymes"/>
    <property type="match status" value="1"/>
</dbReference>
<dbReference type="Proteomes" id="UP000515450">
    <property type="component" value="Chromosome"/>
</dbReference>
<dbReference type="Pfam" id="PF00132">
    <property type="entry name" value="Hexapep"/>
    <property type="match status" value="1"/>
</dbReference>
<gene>
    <name evidence="1" type="ORF">HS960_19925</name>
</gene>
<dbReference type="EMBL" id="CP058555">
    <property type="protein sequence ID" value="QMV69781.1"/>
    <property type="molecule type" value="Genomic_DNA"/>
</dbReference>
<keyword evidence="2" id="KW-1185">Reference proteome</keyword>
<protein>
    <submittedName>
        <fullName evidence="1">Acyltransferase</fullName>
    </submittedName>
</protein>
<name>A0A7G5E706_9SPHI</name>
<organism evidence="1 2">
    <name type="scientific">Sphingobacterium paramultivorum</name>
    <dbReference type="NCBI Taxonomy" id="2886510"/>
    <lineage>
        <taxon>Bacteria</taxon>
        <taxon>Pseudomonadati</taxon>
        <taxon>Bacteroidota</taxon>
        <taxon>Sphingobacteriia</taxon>
        <taxon>Sphingobacteriales</taxon>
        <taxon>Sphingobacteriaceae</taxon>
        <taxon>Sphingobacterium</taxon>
    </lineage>
</organism>
<evidence type="ECO:0000313" key="2">
    <source>
        <dbReference type="Proteomes" id="UP000515450"/>
    </source>
</evidence>
<dbReference type="RefSeq" id="WP_182330495.1">
    <property type="nucleotide sequence ID" value="NZ_CP058555.1"/>
</dbReference>
<dbReference type="InterPro" id="IPR001451">
    <property type="entry name" value="Hexapep"/>
</dbReference>
<reference evidence="1 2" key="1">
    <citation type="journal article" date="2020" name="G3 (Bethesda)">
        <title>CeMbio - The Caenorhabditis elegans Microbiome Resource.</title>
        <authorList>
            <person name="Dirksen P."/>
            <person name="Assie A."/>
            <person name="Zimmermann J."/>
            <person name="Zhang F."/>
            <person name="Tietje A.M."/>
            <person name="Marsh S.A."/>
            <person name="Felix M.A."/>
            <person name="Shapira M."/>
            <person name="Kaleta C."/>
            <person name="Schulenburg H."/>
            <person name="Samuel B."/>
        </authorList>
    </citation>
    <scope>NUCLEOTIDE SEQUENCE [LARGE SCALE GENOMIC DNA]</scope>
    <source>
        <strain evidence="1 2">BIGb0170</strain>
    </source>
</reference>
<dbReference type="Gene3D" id="2.160.10.10">
    <property type="entry name" value="Hexapeptide repeat proteins"/>
    <property type="match status" value="1"/>
</dbReference>
<keyword evidence="1" id="KW-0808">Transferase</keyword>
<dbReference type="InterPro" id="IPR051159">
    <property type="entry name" value="Hexapeptide_acetyltransf"/>
</dbReference>
<dbReference type="InterPro" id="IPR011004">
    <property type="entry name" value="Trimer_LpxA-like_sf"/>
</dbReference>
<sequence length="190" mass="20958">MINRRLGGLIYSLLNKYKEAILKSKIEKLKYRGRNLNLDNTVVINFPERISLAEFIHIGPNGVLNGIGGLTIKKGTIIGPNVYIHTANHNFKKAEYLPYDEKYIFKEVIIGENVWMGANVNIAPGTTVGEGCIIGMGAVLSGDIPPLSIVVGNPCKIIGSRNEEDYMRLKTNGKIYLEAKNAGIIKPDFN</sequence>
<dbReference type="PANTHER" id="PTHR23416">
    <property type="entry name" value="SIALIC ACID SYNTHASE-RELATED"/>
    <property type="match status" value="1"/>
</dbReference>